<dbReference type="AlphaFoldDB" id="A0AAJ1AJM1"/>
<protein>
    <submittedName>
        <fullName evidence="3">Type II secretion system GspH family protein</fullName>
    </submittedName>
</protein>
<gene>
    <name evidence="3" type="ORF">K8G79_10765</name>
</gene>
<feature type="compositionally biased region" description="Pro residues" evidence="1">
    <location>
        <begin position="255"/>
        <end position="267"/>
    </location>
</feature>
<comment type="caution">
    <text evidence="3">The sequence shown here is derived from an EMBL/GenBank/DDBJ whole genome shotgun (WGS) entry which is preliminary data.</text>
</comment>
<accession>A0AAJ1AJM1</accession>
<feature type="transmembrane region" description="Helical" evidence="2">
    <location>
        <begin position="12"/>
        <end position="35"/>
    </location>
</feature>
<proteinExistence type="predicted"/>
<keyword evidence="2" id="KW-1133">Transmembrane helix</keyword>
<sequence>MIMLKRGSQPGYTLVELLVTMAILGLVASAVAGVYQVSQQTYTRASSLEAAQVGARAGLDRMANELRLIGSYWVGADDAGNAITAATSTSITFMANVDNVDALSVSNGTEVKVSTTASGTSVPLSISASDTADAFKVYTGSGSALNDWIYIANAGMREVKQIESISGSTLTLASALRSPYPVPPDTNVQNVLVRDIKTITYARNATATSTCPALTCLTRKQGGDNADPIVSNVSGLTFTYYGTTGSRLPLGQDQNPPPCPAPGPNPDPNLIREIRIDLKVRGADGSPRCMITRVRPRSLPW</sequence>
<feature type="region of interest" description="Disordered" evidence="1">
    <location>
        <begin position="247"/>
        <end position="267"/>
    </location>
</feature>
<dbReference type="InterPro" id="IPR045584">
    <property type="entry name" value="Pilin-like"/>
</dbReference>
<evidence type="ECO:0000313" key="4">
    <source>
        <dbReference type="Proteomes" id="UP001197609"/>
    </source>
</evidence>
<dbReference type="Pfam" id="PF07963">
    <property type="entry name" value="N_methyl"/>
    <property type="match status" value="1"/>
</dbReference>
<organism evidence="3 4">
    <name type="scientific">Candidatus Methylomirabilis tolerans</name>
    <dbReference type="NCBI Taxonomy" id="3123416"/>
    <lineage>
        <taxon>Bacteria</taxon>
        <taxon>Candidatus Methylomirabilota</taxon>
        <taxon>Candidatus Methylomirabilia</taxon>
        <taxon>Candidatus Methylomirabilales</taxon>
        <taxon>Candidatus Methylomirabilaceae</taxon>
        <taxon>Candidatus Methylomirabilis</taxon>
    </lineage>
</organism>
<keyword evidence="2" id="KW-0472">Membrane</keyword>
<dbReference type="NCBIfam" id="TIGR02532">
    <property type="entry name" value="IV_pilin_GFxxxE"/>
    <property type="match status" value="1"/>
</dbReference>
<evidence type="ECO:0000256" key="1">
    <source>
        <dbReference type="SAM" id="MobiDB-lite"/>
    </source>
</evidence>
<name>A0AAJ1AJM1_9BACT</name>
<keyword evidence="2" id="KW-0812">Transmembrane</keyword>
<dbReference type="Proteomes" id="UP001197609">
    <property type="component" value="Unassembled WGS sequence"/>
</dbReference>
<dbReference type="EMBL" id="JAIOIU010000136">
    <property type="protein sequence ID" value="MBZ0160597.1"/>
    <property type="molecule type" value="Genomic_DNA"/>
</dbReference>
<reference evidence="3 4" key="1">
    <citation type="journal article" date="2021" name="bioRxiv">
        <title>Unraveling nitrogen, sulfur and carbon metabolic pathways and microbial community transcriptional responses to substrate deprivation and toxicity stresses in a bioreactor mimicking anoxic brackish coastal sediment conditions.</title>
        <authorList>
            <person name="Martins P.D."/>
            <person name="Echeveste M.J."/>
            <person name="Arshad A."/>
            <person name="Kurth J."/>
            <person name="Ouboter H."/>
            <person name="Jetten M.S.M."/>
            <person name="Welte C.U."/>
        </authorList>
    </citation>
    <scope>NUCLEOTIDE SEQUENCE [LARGE SCALE GENOMIC DNA]</scope>
    <source>
        <strain evidence="3">MAG_38</strain>
    </source>
</reference>
<dbReference type="SUPFAM" id="SSF54523">
    <property type="entry name" value="Pili subunits"/>
    <property type="match status" value="1"/>
</dbReference>
<dbReference type="InterPro" id="IPR012902">
    <property type="entry name" value="N_methyl_site"/>
</dbReference>
<evidence type="ECO:0000256" key="2">
    <source>
        <dbReference type="SAM" id="Phobius"/>
    </source>
</evidence>
<evidence type="ECO:0000313" key="3">
    <source>
        <dbReference type="EMBL" id="MBZ0160597.1"/>
    </source>
</evidence>